<dbReference type="SMART" id="SM00673">
    <property type="entry name" value="CARP"/>
    <property type="match status" value="2"/>
</dbReference>
<proteinExistence type="inferred from homology"/>
<dbReference type="GO" id="GO:0031616">
    <property type="term" value="C:spindle pole centrosome"/>
    <property type="evidence" value="ECO:0007669"/>
    <property type="project" value="TreeGrafter"/>
</dbReference>
<comment type="caution">
    <text evidence="8">The sequence shown here is derived from an EMBL/GenBank/DDBJ whole genome shotgun (WGS) entry which is preliminary data.</text>
</comment>
<evidence type="ECO:0000256" key="5">
    <source>
        <dbReference type="ARBA" id="ARBA00022490"/>
    </source>
</evidence>
<keyword evidence="5" id="KW-0963">Cytoplasm</keyword>
<dbReference type="AlphaFoldDB" id="A0AAD9K0E9"/>
<reference evidence="8" key="1">
    <citation type="journal article" date="2023" name="Mol. Biol. Evol.">
        <title>Third-Generation Sequencing Reveals the Adaptive Role of the Epigenome in Three Deep-Sea Polychaetes.</title>
        <authorList>
            <person name="Perez M."/>
            <person name="Aroh O."/>
            <person name="Sun Y."/>
            <person name="Lan Y."/>
            <person name="Juniper S.K."/>
            <person name="Young C.R."/>
            <person name="Angers B."/>
            <person name="Qian P.Y."/>
        </authorList>
    </citation>
    <scope>NUCLEOTIDE SEQUENCE</scope>
    <source>
        <strain evidence="8">R07B-5</strain>
    </source>
</reference>
<evidence type="ECO:0000256" key="4">
    <source>
        <dbReference type="ARBA" id="ARBA00017559"/>
    </source>
</evidence>
<dbReference type="InterPro" id="IPR039589">
    <property type="entry name" value="TBCC1"/>
</dbReference>
<dbReference type="GO" id="GO:0051661">
    <property type="term" value="P:maintenance of centrosome location"/>
    <property type="evidence" value="ECO:0007669"/>
    <property type="project" value="TreeGrafter"/>
</dbReference>
<dbReference type="InterPro" id="IPR036223">
    <property type="entry name" value="CAP_C_sf"/>
</dbReference>
<comment type="subcellular location">
    <subcellularLocation>
        <location evidence="1">Cytoplasm</location>
        <location evidence="1">Cytoskeleton</location>
        <location evidence="1">Microtubule organizing center</location>
        <location evidence="1">Centrosome</location>
    </subcellularLocation>
    <subcellularLocation>
        <location evidence="2">Cytoplasm</location>
        <location evidence="2">Cytoskeleton</location>
        <location evidence="2">Spindle pole</location>
    </subcellularLocation>
</comment>
<gene>
    <name evidence="8" type="ORF">NP493_1560g00023</name>
</gene>
<keyword evidence="9" id="KW-1185">Reference proteome</keyword>
<dbReference type="InterPro" id="IPR012945">
    <property type="entry name" value="Tubulin-bd_cofactor_C_dom"/>
</dbReference>
<dbReference type="PANTHER" id="PTHR16052">
    <property type="entry name" value="TBCC DOMAIN-CONTAINING PROTEIN 1"/>
    <property type="match status" value="1"/>
</dbReference>
<dbReference type="InterPro" id="IPR006599">
    <property type="entry name" value="CARP_motif"/>
</dbReference>
<keyword evidence="6" id="KW-0206">Cytoskeleton</keyword>
<evidence type="ECO:0000256" key="1">
    <source>
        <dbReference type="ARBA" id="ARBA00004300"/>
    </source>
</evidence>
<dbReference type="InterPro" id="IPR016098">
    <property type="entry name" value="CAP/MinC_C"/>
</dbReference>
<dbReference type="SUPFAM" id="SSF69340">
    <property type="entry name" value="C-terminal domain of adenylylcyclase associated protein"/>
    <property type="match status" value="1"/>
</dbReference>
<feature type="domain" description="C-CAP/cofactor C-like" evidence="7">
    <location>
        <begin position="96"/>
        <end position="231"/>
    </location>
</feature>
<accession>A0AAD9K0E9</accession>
<evidence type="ECO:0000259" key="7">
    <source>
        <dbReference type="PROSITE" id="PS51329"/>
    </source>
</evidence>
<dbReference type="Proteomes" id="UP001209878">
    <property type="component" value="Unassembled WGS sequence"/>
</dbReference>
<organism evidence="8 9">
    <name type="scientific">Ridgeia piscesae</name>
    <name type="common">Tubeworm</name>
    <dbReference type="NCBI Taxonomy" id="27915"/>
    <lineage>
        <taxon>Eukaryota</taxon>
        <taxon>Metazoa</taxon>
        <taxon>Spiralia</taxon>
        <taxon>Lophotrochozoa</taxon>
        <taxon>Annelida</taxon>
        <taxon>Polychaeta</taxon>
        <taxon>Sedentaria</taxon>
        <taxon>Canalipalpata</taxon>
        <taxon>Sabellida</taxon>
        <taxon>Siboglinidae</taxon>
        <taxon>Ridgeia</taxon>
    </lineage>
</organism>
<dbReference type="InterPro" id="IPR017901">
    <property type="entry name" value="C-CAP_CF_C-like"/>
</dbReference>
<protein>
    <recommendedName>
        <fullName evidence="4">TBCC domain-containing protein 1</fullName>
    </recommendedName>
</protein>
<evidence type="ECO:0000256" key="2">
    <source>
        <dbReference type="ARBA" id="ARBA00004647"/>
    </source>
</evidence>
<sequence>MSTVLRPFPCYCKLCVPFLPCVNNQSLSPGSSQISRTFPIRNLQSWLHSHIRQNPFGISACITSGRRLSWPLSGEYRDTQTESKHGRIATNATFVPPDQIKGNKIVIMSQVCKQTVARSSTTLEDASLKIHRCHYSYIYLLSAVRSVSIEKCRHTTIVLGAVETVVHVNQCEQVKVIAVCRRLSTSGSTLCTFHVLTPNRPLVLSGNERLTFAPYHTHYPQLEEHMEATGLQSRPNLWDNPLYIGPDQRPEFPIWDIMDPKDLYLFAIPFHMDGDTTGIVGSLPAAYQKALQDKDRQIMLWQKTVKESGLTKEQAKMFPSNGRSHISRVARTHWPQEGAGCTLVHSIHNPTKIATTFNDICRILLILTLLC</sequence>
<dbReference type="PROSITE" id="PS51329">
    <property type="entry name" value="C_CAP_COFACTOR_C"/>
    <property type="match status" value="1"/>
</dbReference>
<evidence type="ECO:0000256" key="6">
    <source>
        <dbReference type="ARBA" id="ARBA00023212"/>
    </source>
</evidence>
<dbReference type="Pfam" id="PF07986">
    <property type="entry name" value="TBCC"/>
    <property type="match status" value="1"/>
</dbReference>
<evidence type="ECO:0000313" key="8">
    <source>
        <dbReference type="EMBL" id="KAK2161788.1"/>
    </source>
</evidence>
<dbReference type="GO" id="GO:0051684">
    <property type="term" value="P:maintenance of Golgi location"/>
    <property type="evidence" value="ECO:0007669"/>
    <property type="project" value="TreeGrafter"/>
</dbReference>
<evidence type="ECO:0000313" key="9">
    <source>
        <dbReference type="Proteomes" id="UP001209878"/>
    </source>
</evidence>
<comment type="similarity">
    <text evidence="3">Belongs to the TBCC family.</text>
</comment>
<dbReference type="EMBL" id="JAODUO010001561">
    <property type="protein sequence ID" value="KAK2161788.1"/>
    <property type="molecule type" value="Genomic_DNA"/>
</dbReference>
<evidence type="ECO:0000256" key="3">
    <source>
        <dbReference type="ARBA" id="ARBA00008848"/>
    </source>
</evidence>
<name>A0AAD9K0E9_RIDPI</name>
<dbReference type="PANTHER" id="PTHR16052:SF0">
    <property type="entry name" value="TBCC DOMAIN-CONTAINING PROTEIN 1"/>
    <property type="match status" value="1"/>
</dbReference>
<dbReference type="Gene3D" id="2.160.20.70">
    <property type="match status" value="1"/>
</dbReference>